<name>A0ABN9KSX4_9NEOB</name>
<evidence type="ECO:0000256" key="9">
    <source>
        <dbReference type="SAM" id="Phobius"/>
    </source>
</evidence>
<dbReference type="InterPro" id="IPR017979">
    <property type="entry name" value="GPCR_3_CS"/>
</dbReference>
<proteinExistence type="predicted"/>
<evidence type="ECO:0000313" key="12">
    <source>
        <dbReference type="Proteomes" id="UP001176940"/>
    </source>
</evidence>
<dbReference type="EMBL" id="CAUEEQ010002402">
    <property type="protein sequence ID" value="CAJ0922697.1"/>
    <property type="molecule type" value="Genomic_DNA"/>
</dbReference>
<feature type="transmembrane region" description="Helical" evidence="9">
    <location>
        <begin position="302"/>
        <end position="325"/>
    </location>
</feature>
<feature type="transmembrane region" description="Helical" evidence="9">
    <location>
        <begin position="235"/>
        <end position="258"/>
    </location>
</feature>
<keyword evidence="3 9" id="KW-0812">Transmembrane</keyword>
<evidence type="ECO:0000256" key="8">
    <source>
        <dbReference type="ARBA" id="ARBA00023224"/>
    </source>
</evidence>
<keyword evidence="5" id="KW-0297">G-protein coupled receptor</keyword>
<dbReference type="PRINTS" id="PR00248">
    <property type="entry name" value="GPCRMGR"/>
</dbReference>
<feature type="transmembrane region" description="Helical" evidence="9">
    <location>
        <begin position="114"/>
        <end position="134"/>
    </location>
</feature>
<evidence type="ECO:0000256" key="1">
    <source>
        <dbReference type="ARBA" id="ARBA00004651"/>
    </source>
</evidence>
<dbReference type="InterPro" id="IPR000337">
    <property type="entry name" value="GPCR_3"/>
</dbReference>
<feature type="transmembrane region" description="Helical" evidence="9">
    <location>
        <begin position="270"/>
        <end position="290"/>
    </location>
</feature>
<keyword evidence="8" id="KW-0807">Transducer</keyword>
<feature type="transmembrane region" description="Helical" evidence="9">
    <location>
        <begin position="146"/>
        <end position="170"/>
    </location>
</feature>
<protein>
    <recommendedName>
        <fullName evidence="10">G-protein coupled receptors family 3 profile domain-containing protein</fullName>
    </recommendedName>
</protein>
<comment type="subcellular location">
    <subcellularLocation>
        <location evidence="1">Cell membrane</location>
        <topology evidence="1">Multi-pass membrane protein</topology>
    </subcellularLocation>
</comment>
<dbReference type="Gene3D" id="2.10.50.30">
    <property type="entry name" value="GPCR, family 3, nine cysteines domain"/>
    <property type="match status" value="1"/>
</dbReference>
<dbReference type="Pfam" id="PF00003">
    <property type="entry name" value="7tm_3"/>
    <property type="match status" value="1"/>
</dbReference>
<evidence type="ECO:0000256" key="3">
    <source>
        <dbReference type="ARBA" id="ARBA00022692"/>
    </source>
</evidence>
<dbReference type="PANTHER" id="PTHR24061">
    <property type="entry name" value="CALCIUM-SENSING RECEPTOR-RELATED"/>
    <property type="match status" value="1"/>
</dbReference>
<evidence type="ECO:0000313" key="11">
    <source>
        <dbReference type="EMBL" id="CAJ0922697.1"/>
    </source>
</evidence>
<keyword evidence="5" id="KW-0675">Receptor</keyword>
<evidence type="ECO:0000256" key="7">
    <source>
        <dbReference type="ARBA" id="ARBA00023180"/>
    </source>
</evidence>
<gene>
    <name evidence="11" type="ORF">RIMI_LOCUS1806913</name>
</gene>
<keyword evidence="6 9" id="KW-0472">Membrane</keyword>
<organism evidence="11 12">
    <name type="scientific">Ranitomeya imitator</name>
    <name type="common">mimic poison frog</name>
    <dbReference type="NCBI Taxonomy" id="111125"/>
    <lineage>
        <taxon>Eukaryota</taxon>
        <taxon>Metazoa</taxon>
        <taxon>Chordata</taxon>
        <taxon>Craniata</taxon>
        <taxon>Vertebrata</taxon>
        <taxon>Euteleostomi</taxon>
        <taxon>Amphibia</taxon>
        <taxon>Batrachia</taxon>
        <taxon>Anura</taxon>
        <taxon>Neobatrachia</taxon>
        <taxon>Hyloidea</taxon>
        <taxon>Dendrobatidae</taxon>
        <taxon>Dendrobatinae</taxon>
        <taxon>Ranitomeya</taxon>
    </lineage>
</organism>
<dbReference type="PANTHER" id="PTHR24061:SF581">
    <property type="entry name" value="G-PROTEIN COUPLED RECEPTORS FAMILY 3 PROFILE DOMAIN-CONTAINING PROTEIN"/>
    <property type="match status" value="1"/>
</dbReference>
<dbReference type="Proteomes" id="UP001176940">
    <property type="component" value="Unassembled WGS sequence"/>
</dbReference>
<feature type="transmembrane region" description="Helical" evidence="9">
    <location>
        <begin position="190"/>
        <end position="215"/>
    </location>
</feature>
<dbReference type="PROSITE" id="PS00981">
    <property type="entry name" value="G_PROTEIN_RECEP_F3_3"/>
    <property type="match status" value="1"/>
</dbReference>
<evidence type="ECO:0000256" key="4">
    <source>
        <dbReference type="ARBA" id="ARBA00022989"/>
    </source>
</evidence>
<dbReference type="InterPro" id="IPR038550">
    <property type="entry name" value="GPCR_3_9-Cys_sf"/>
</dbReference>
<accession>A0ABN9KSX4</accession>
<keyword evidence="7" id="KW-0325">Glycoprotein</keyword>
<keyword evidence="2" id="KW-1003">Cell membrane</keyword>
<evidence type="ECO:0000256" key="2">
    <source>
        <dbReference type="ARBA" id="ARBA00022475"/>
    </source>
</evidence>
<sequence length="344" mass="39161">MQKKLVWAKEHKEWRLDQCKSVLWSDESKFEIFGSNHRVFVRRRKDHTDCLKCPPDYWSNRNRDACIPKEVDYLSFGEHLESHSLQLLDLTLLVIVVFIKYRNTPIVRANNLEISFLLLTSLTLSFIGTFTFIGEPSTCMCLLRQIVFGISFVLTISCILVKTLVVILAFTMSRPNQGVMKYFHPSHQRILVGFTTIIQLVICMGFLSSASSFTRKNREASTTKIIIECNRESELAFLVSFGYIGLLAVICFILAFLARNLPGSFNEAKFITFSLLVFVVVWVSFIPGYVSTSGKYVTAVEIFAILSSAAGLLACIFFPKCYIILLKPEKNSKKNLTSRPNLEK</sequence>
<dbReference type="PROSITE" id="PS50259">
    <property type="entry name" value="G_PROTEIN_RECEP_F3_4"/>
    <property type="match status" value="1"/>
</dbReference>
<dbReference type="InterPro" id="IPR017978">
    <property type="entry name" value="GPCR_3_C"/>
</dbReference>
<evidence type="ECO:0000256" key="5">
    <source>
        <dbReference type="ARBA" id="ARBA00023040"/>
    </source>
</evidence>
<evidence type="ECO:0000256" key="6">
    <source>
        <dbReference type="ARBA" id="ARBA00023136"/>
    </source>
</evidence>
<keyword evidence="12" id="KW-1185">Reference proteome</keyword>
<evidence type="ECO:0000259" key="10">
    <source>
        <dbReference type="PROSITE" id="PS50259"/>
    </source>
</evidence>
<comment type="caution">
    <text evidence="11">The sequence shown here is derived from an EMBL/GenBank/DDBJ whole genome shotgun (WGS) entry which is preliminary data.</text>
</comment>
<dbReference type="InterPro" id="IPR000068">
    <property type="entry name" value="GPCR_3_Ca_sens_rcpt-rel"/>
</dbReference>
<reference evidence="11" key="1">
    <citation type="submission" date="2023-07" db="EMBL/GenBank/DDBJ databases">
        <authorList>
            <person name="Stuckert A."/>
        </authorList>
    </citation>
    <scope>NUCLEOTIDE SEQUENCE</scope>
</reference>
<keyword evidence="4 9" id="KW-1133">Transmembrane helix</keyword>
<feature type="domain" description="G-protein coupled receptors family 3 profile" evidence="10">
    <location>
        <begin position="90"/>
        <end position="340"/>
    </location>
</feature>